<accession>A0ABT1T1S4</accession>
<comment type="caution">
    <text evidence="1">The sequence shown here is derived from an EMBL/GenBank/DDBJ whole genome shotgun (WGS) entry which is preliminary data.</text>
</comment>
<dbReference type="Pfam" id="PF14460">
    <property type="entry name" value="Prok-E2_D"/>
    <property type="match status" value="1"/>
</dbReference>
<gene>
    <name evidence="1" type="ORF">NPE20_10580</name>
</gene>
<dbReference type="EMBL" id="JANHOH010000001">
    <property type="protein sequence ID" value="MCQ6958408.1"/>
    <property type="molecule type" value="Genomic_DNA"/>
</dbReference>
<keyword evidence="2" id="KW-1185">Reference proteome</keyword>
<dbReference type="InterPro" id="IPR032787">
    <property type="entry name" value="Prok-E2_D"/>
</dbReference>
<sequence>MKNLTNNFSSSYQPVKALLIYNKQTEEAEHNSIYVESYDIGKFGNPINAHPLTVKETLALSGIFQTAQELKTGFLRCKGLMPNKVLYVNPEKGGYAVWYTPPREVPLFFSGSLGIKSGRGKVPAMIWRADRESLAIYAMKCNRKPMEKTILYHAPFFNIYCDGKVCMGNVRIDIGQETRLEDFMEQWEKYFWNSYFSHLMNDHNPVTENIVQIWKTQISSDRAFPCQVLKPTRYTLKNLFV</sequence>
<protein>
    <submittedName>
        <fullName evidence="1">PRTRC system protein B</fullName>
    </submittedName>
</protein>
<evidence type="ECO:0000313" key="1">
    <source>
        <dbReference type="EMBL" id="MCQ6958408.1"/>
    </source>
</evidence>
<organism evidence="1 2">
    <name type="scientific">Mucilaginibacter aquariorum</name>
    <dbReference type="NCBI Taxonomy" id="2967225"/>
    <lineage>
        <taxon>Bacteria</taxon>
        <taxon>Pseudomonadati</taxon>
        <taxon>Bacteroidota</taxon>
        <taxon>Sphingobacteriia</taxon>
        <taxon>Sphingobacteriales</taxon>
        <taxon>Sphingobacteriaceae</taxon>
        <taxon>Mucilaginibacter</taxon>
    </lineage>
</organism>
<name>A0ABT1T1S4_9SPHI</name>
<dbReference type="Proteomes" id="UP001204376">
    <property type="component" value="Unassembled WGS sequence"/>
</dbReference>
<proteinExistence type="predicted"/>
<dbReference type="RefSeq" id="WP_256538582.1">
    <property type="nucleotide sequence ID" value="NZ_JANHOH010000001.1"/>
</dbReference>
<reference evidence="1 2" key="1">
    <citation type="submission" date="2022-07" db="EMBL/GenBank/DDBJ databases">
        <title>Mucilaginibacter sp. JC4.</title>
        <authorList>
            <person name="Le V."/>
            <person name="Ko S.-R."/>
            <person name="Ahn C.-Y."/>
            <person name="Oh H.-M."/>
        </authorList>
    </citation>
    <scope>NUCLEOTIDE SEQUENCE [LARGE SCALE GENOMIC DNA]</scope>
    <source>
        <strain evidence="1 2">JC4</strain>
    </source>
</reference>
<evidence type="ECO:0000313" key="2">
    <source>
        <dbReference type="Proteomes" id="UP001204376"/>
    </source>
</evidence>